<protein>
    <submittedName>
        <fullName evidence="1">Uncharacterized protein</fullName>
    </submittedName>
</protein>
<proteinExistence type="predicted"/>
<sequence>MANRYYTSDKTKWFGPTHIGPAPAGRADNNEKQITKFIFDGPDGSPITKLRSSYEVAISAVNGLRRKRDETESTGQYTSLGISEQLAKSAVTDEIPALKRARTAVERIKEEIAERRGSLKLARPTDEQHREMAEIRSAMRAMSPAQRDAFLKQNRSEPTVAAAIAHAIPALSGVDPLVRQNIAEEQMMREHGEALGELADLEEVVSVVDKVTGLARAELREIMGTSPEIFEQVAAVGEHRDGELPFRVESKIIDGRPTDVCRVYDMTAKEWRDASSDEIAGRAA</sequence>
<dbReference type="RefSeq" id="WP_209945144.1">
    <property type="nucleotide sequence ID" value="NZ_JAFICZ010000001.1"/>
</dbReference>
<dbReference type="Proteomes" id="UP000673383">
    <property type="component" value="Unassembled WGS sequence"/>
</dbReference>
<name>A0A8I1Y9I9_BRAEL</name>
<evidence type="ECO:0000313" key="2">
    <source>
        <dbReference type="Proteomes" id="UP000673383"/>
    </source>
</evidence>
<reference evidence="1" key="1">
    <citation type="submission" date="2021-02" db="EMBL/GenBank/DDBJ databases">
        <title>Genomic Encyclopedia of Type Strains, Phase IV (KMG-V): Genome sequencing to study the core and pangenomes of soil and plant-associated prokaryotes.</title>
        <authorList>
            <person name="Whitman W."/>
        </authorList>
    </citation>
    <scope>NUCLEOTIDE SEQUENCE</scope>
    <source>
        <strain evidence="1">USDA 406</strain>
    </source>
</reference>
<gene>
    <name evidence="1" type="ORF">JOH49_007162</name>
</gene>
<accession>A0A8I1Y9I9</accession>
<dbReference type="AlphaFoldDB" id="A0A8I1Y9I9"/>
<organism evidence="1 2">
    <name type="scientific">Bradyrhizobium elkanii</name>
    <dbReference type="NCBI Taxonomy" id="29448"/>
    <lineage>
        <taxon>Bacteria</taxon>
        <taxon>Pseudomonadati</taxon>
        <taxon>Pseudomonadota</taxon>
        <taxon>Alphaproteobacteria</taxon>
        <taxon>Hyphomicrobiales</taxon>
        <taxon>Nitrobacteraceae</taxon>
        <taxon>Bradyrhizobium</taxon>
    </lineage>
</organism>
<dbReference type="EMBL" id="JAFICZ010000001">
    <property type="protein sequence ID" value="MBP1297409.1"/>
    <property type="molecule type" value="Genomic_DNA"/>
</dbReference>
<evidence type="ECO:0000313" key="1">
    <source>
        <dbReference type="EMBL" id="MBP1297409.1"/>
    </source>
</evidence>
<comment type="caution">
    <text evidence="1">The sequence shown here is derived from an EMBL/GenBank/DDBJ whole genome shotgun (WGS) entry which is preliminary data.</text>
</comment>